<protein>
    <recommendedName>
        <fullName evidence="12">Transmembrane protein 120-like protein</fullName>
    </recommendedName>
</protein>
<feature type="transmembrane region" description="Helical" evidence="8">
    <location>
        <begin position="193"/>
        <end position="213"/>
    </location>
</feature>
<evidence type="ECO:0008006" key="12">
    <source>
        <dbReference type="Google" id="ProtNLM"/>
    </source>
</evidence>
<evidence type="ECO:0000256" key="8">
    <source>
        <dbReference type="SAM" id="Phobius"/>
    </source>
</evidence>
<comment type="caution">
    <text evidence="10">The sequence shown here is derived from an EMBL/GenBank/DDBJ whole genome shotgun (WGS) entry which is preliminary data.</text>
</comment>
<feature type="transmembrane region" description="Helical" evidence="8">
    <location>
        <begin position="219"/>
        <end position="240"/>
    </location>
</feature>
<evidence type="ECO:0000256" key="2">
    <source>
        <dbReference type="ARBA" id="ARBA00009700"/>
    </source>
</evidence>
<feature type="transmembrane region" description="Helical" evidence="8">
    <location>
        <begin position="370"/>
        <end position="390"/>
    </location>
</feature>
<name>A0A818VUT2_9BILA</name>
<dbReference type="Pfam" id="PF07851">
    <property type="entry name" value="TMEM120A-B"/>
    <property type="match status" value="1"/>
</dbReference>
<keyword evidence="3 8" id="KW-0812">Transmembrane</keyword>
<keyword evidence="4 8" id="KW-1133">Transmembrane helix</keyword>
<proteinExistence type="inferred from homology"/>
<dbReference type="EMBL" id="CAJOBB010000613">
    <property type="protein sequence ID" value="CAF3716107.1"/>
    <property type="molecule type" value="Genomic_DNA"/>
</dbReference>
<evidence type="ECO:0000256" key="3">
    <source>
        <dbReference type="ARBA" id="ARBA00022692"/>
    </source>
</evidence>
<evidence type="ECO:0000256" key="4">
    <source>
        <dbReference type="ARBA" id="ARBA00022989"/>
    </source>
</evidence>
<evidence type="ECO:0000256" key="1">
    <source>
        <dbReference type="ARBA" id="ARBA00004141"/>
    </source>
</evidence>
<accession>A0A818VUT2</accession>
<keyword evidence="5 8" id="KW-0472">Membrane</keyword>
<dbReference type="InterPro" id="IPR012926">
    <property type="entry name" value="TMEM120A/B"/>
</dbReference>
<dbReference type="PANTHER" id="PTHR21433:SF0">
    <property type="entry name" value="TRANSMEMBRANE PROTEIN 120 HOMOLOG"/>
    <property type="match status" value="1"/>
</dbReference>
<dbReference type="AlphaFoldDB" id="A0A818VUT2"/>
<evidence type="ECO:0000313" key="9">
    <source>
        <dbReference type="EMBL" id="CAF1038034.1"/>
    </source>
</evidence>
<feature type="transmembrane region" description="Helical" evidence="8">
    <location>
        <begin position="247"/>
        <end position="266"/>
    </location>
</feature>
<evidence type="ECO:0000256" key="6">
    <source>
        <dbReference type="SAM" id="Coils"/>
    </source>
</evidence>
<feature type="transmembrane region" description="Helical" evidence="8">
    <location>
        <begin position="330"/>
        <end position="350"/>
    </location>
</feature>
<comment type="similarity">
    <text evidence="2">Belongs to the TMEM120 family.</text>
</comment>
<sequence length="426" mass="50987">MAAGEQLQSNTATKRRRKRSTISSTAFDVEAQELIEKWEELSNDINAFKNSHEIYLTHLEEIEKLKKDHRIQFNKIETKIKNLNESIDVHQSLIIVPDEQQLNTPTKDKSELLRIRRDSERKKETPEERIVRLSTIREHLIKQRSDYLKRIKYTLPQPPERYLRIILGSELPVSILDKSTQWKYKESYEEFKLRVTLIIMVISLLMSTIIPTYRALDAVFHFLLVWYYCTLTIRESILVVNGSKIQFWWRLHHFISTICTCILLIWPSTKSYKIFRQQHYIFSLYISCVQVLLYYYQRGLLYRLRALGESDELQISIEGFQSWMLRGLSFLAPFLFIGYLFELYNAYVLYNLSIDSNAEPNPDWQFILKILSAIFFILFLGNFFTMYMVIRRKISERIHDIQWLQHRYESVKTLVKRIQSVNPFHK</sequence>
<gene>
    <name evidence="9" type="ORF">IZO911_LOCUS19632</name>
    <name evidence="10" type="ORF">KXQ929_LOCUS12081</name>
</gene>
<evidence type="ECO:0000313" key="10">
    <source>
        <dbReference type="EMBL" id="CAF3716107.1"/>
    </source>
</evidence>
<feature type="region of interest" description="Disordered" evidence="7">
    <location>
        <begin position="1"/>
        <end position="21"/>
    </location>
</feature>
<evidence type="ECO:0000313" key="11">
    <source>
        <dbReference type="Proteomes" id="UP000663868"/>
    </source>
</evidence>
<feature type="transmembrane region" description="Helical" evidence="8">
    <location>
        <begin position="278"/>
        <end position="296"/>
    </location>
</feature>
<dbReference type="GO" id="GO:0016020">
    <property type="term" value="C:membrane"/>
    <property type="evidence" value="ECO:0007669"/>
    <property type="project" value="UniProtKB-SubCell"/>
</dbReference>
<keyword evidence="6" id="KW-0175">Coiled coil</keyword>
<evidence type="ECO:0000256" key="7">
    <source>
        <dbReference type="SAM" id="MobiDB-lite"/>
    </source>
</evidence>
<feature type="coiled-coil region" evidence="6">
    <location>
        <begin position="31"/>
        <end position="86"/>
    </location>
</feature>
<dbReference type="Proteomes" id="UP000663868">
    <property type="component" value="Unassembled WGS sequence"/>
</dbReference>
<organism evidence="10 11">
    <name type="scientific">Adineta steineri</name>
    <dbReference type="NCBI Taxonomy" id="433720"/>
    <lineage>
        <taxon>Eukaryota</taxon>
        <taxon>Metazoa</taxon>
        <taxon>Spiralia</taxon>
        <taxon>Gnathifera</taxon>
        <taxon>Rotifera</taxon>
        <taxon>Eurotatoria</taxon>
        <taxon>Bdelloidea</taxon>
        <taxon>Adinetida</taxon>
        <taxon>Adinetidae</taxon>
        <taxon>Adineta</taxon>
    </lineage>
</organism>
<dbReference type="EMBL" id="CAJNOE010000197">
    <property type="protein sequence ID" value="CAF1038034.1"/>
    <property type="molecule type" value="Genomic_DNA"/>
</dbReference>
<evidence type="ECO:0000256" key="5">
    <source>
        <dbReference type="ARBA" id="ARBA00023136"/>
    </source>
</evidence>
<comment type="subcellular location">
    <subcellularLocation>
        <location evidence="1">Membrane</location>
        <topology evidence="1">Multi-pass membrane protein</topology>
    </subcellularLocation>
</comment>
<dbReference type="PANTHER" id="PTHR21433">
    <property type="entry name" value="TRANSMEMBRANE PROTEIN INDUCED BY TUMOR NECROSIS FACTOR ALPHA"/>
    <property type="match status" value="1"/>
</dbReference>
<reference evidence="10" key="1">
    <citation type="submission" date="2021-02" db="EMBL/GenBank/DDBJ databases">
        <authorList>
            <person name="Nowell W R."/>
        </authorList>
    </citation>
    <scope>NUCLEOTIDE SEQUENCE</scope>
</reference>
<dbReference type="Proteomes" id="UP000663860">
    <property type="component" value="Unassembled WGS sequence"/>
</dbReference>